<feature type="region of interest" description="Disordered" evidence="1">
    <location>
        <begin position="128"/>
        <end position="191"/>
    </location>
</feature>
<dbReference type="OrthoDB" id="660555at2759"/>
<feature type="region of interest" description="Disordered" evidence="1">
    <location>
        <begin position="52"/>
        <end position="76"/>
    </location>
</feature>
<name>A0A8T3D8Z5_9TELE</name>
<feature type="region of interest" description="Disordered" evidence="1">
    <location>
        <begin position="1"/>
        <end position="31"/>
    </location>
</feature>
<feature type="region of interest" description="Disordered" evidence="1">
    <location>
        <begin position="88"/>
        <end position="112"/>
    </location>
</feature>
<keyword evidence="3" id="KW-1185">Reference proteome</keyword>
<comment type="caution">
    <text evidence="2">The sequence shown here is derived from an EMBL/GenBank/DDBJ whole genome shotgun (WGS) entry which is preliminary data.</text>
</comment>
<gene>
    <name evidence="2" type="ORF">AGOR_G00141720</name>
</gene>
<reference evidence="2" key="1">
    <citation type="submission" date="2021-01" db="EMBL/GenBank/DDBJ databases">
        <authorList>
            <person name="Zahm M."/>
            <person name="Roques C."/>
            <person name="Cabau C."/>
            <person name="Klopp C."/>
            <person name="Donnadieu C."/>
            <person name="Jouanno E."/>
            <person name="Lampietro C."/>
            <person name="Louis A."/>
            <person name="Herpin A."/>
            <person name="Echchiki A."/>
            <person name="Berthelot C."/>
            <person name="Parey E."/>
            <person name="Roest-Crollius H."/>
            <person name="Braasch I."/>
            <person name="Postlethwait J."/>
            <person name="Bobe J."/>
            <person name="Montfort J."/>
            <person name="Bouchez O."/>
            <person name="Begum T."/>
            <person name="Mejri S."/>
            <person name="Adams A."/>
            <person name="Chen W.-J."/>
            <person name="Guiguen Y."/>
        </authorList>
    </citation>
    <scope>NUCLEOTIDE SEQUENCE</scope>
    <source>
        <tissue evidence="2">Blood</tissue>
    </source>
</reference>
<sequence length="191" mass="20276">MKKALQLDEAPPTQSPAAVEEGPGGGVPNGLQLCRKEESLAPSTHCETRVEQSQDCGNHRREASSHETPLGPDCKPYHSKILQLLSTPRKRSCSSVERPRPLSGPPASWSTLSGLRVMGSFKKLRSSVLQGIQSRGIPPANQEAGKFTTANQEAGISTTASQETGCTTGANQEAGHSTEASQHKRRGPEGV</sequence>
<dbReference type="EMBL" id="JAERUA010000013">
    <property type="protein sequence ID" value="KAI1891238.1"/>
    <property type="molecule type" value="Genomic_DNA"/>
</dbReference>
<feature type="compositionally biased region" description="Basic and acidic residues" evidence="1">
    <location>
        <begin position="52"/>
        <end position="65"/>
    </location>
</feature>
<dbReference type="AlphaFoldDB" id="A0A8T3D8Z5"/>
<organism evidence="2 3">
    <name type="scientific">Albula goreensis</name>
    <dbReference type="NCBI Taxonomy" id="1534307"/>
    <lineage>
        <taxon>Eukaryota</taxon>
        <taxon>Metazoa</taxon>
        <taxon>Chordata</taxon>
        <taxon>Craniata</taxon>
        <taxon>Vertebrata</taxon>
        <taxon>Euteleostomi</taxon>
        <taxon>Actinopterygii</taxon>
        <taxon>Neopterygii</taxon>
        <taxon>Teleostei</taxon>
        <taxon>Albuliformes</taxon>
        <taxon>Albulidae</taxon>
        <taxon>Albula</taxon>
    </lineage>
</organism>
<protein>
    <submittedName>
        <fullName evidence="2">Uncharacterized protein</fullName>
    </submittedName>
</protein>
<feature type="compositionally biased region" description="Polar residues" evidence="1">
    <location>
        <begin position="148"/>
        <end position="180"/>
    </location>
</feature>
<evidence type="ECO:0000313" key="2">
    <source>
        <dbReference type="EMBL" id="KAI1891238.1"/>
    </source>
</evidence>
<evidence type="ECO:0000256" key="1">
    <source>
        <dbReference type="SAM" id="MobiDB-lite"/>
    </source>
</evidence>
<evidence type="ECO:0000313" key="3">
    <source>
        <dbReference type="Proteomes" id="UP000829720"/>
    </source>
</evidence>
<dbReference type="Proteomes" id="UP000829720">
    <property type="component" value="Unassembled WGS sequence"/>
</dbReference>
<proteinExistence type="predicted"/>
<accession>A0A8T3D8Z5</accession>